<proteinExistence type="predicted"/>
<reference evidence="2" key="1">
    <citation type="journal article" date="2019" name="Int. J. Syst. Evol. Microbiol.">
        <title>The Global Catalogue of Microorganisms (GCM) 10K type strain sequencing project: providing services to taxonomists for standard genome sequencing and annotation.</title>
        <authorList>
            <consortium name="The Broad Institute Genomics Platform"/>
            <consortium name="The Broad Institute Genome Sequencing Center for Infectious Disease"/>
            <person name="Wu L."/>
            <person name="Ma J."/>
        </authorList>
    </citation>
    <scope>NUCLEOTIDE SEQUENCE [LARGE SCALE GENOMIC DNA]</scope>
    <source>
        <strain evidence="2">JCM 17926</strain>
    </source>
</reference>
<organism evidence="1 2">
    <name type="scientific">Pontibacter saemangeumensis</name>
    <dbReference type="NCBI Taxonomy" id="1084525"/>
    <lineage>
        <taxon>Bacteria</taxon>
        <taxon>Pseudomonadati</taxon>
        <taxon>Bacteroidota</taxon>
        <taxon>Cytophagia</taxon>
        <taxon>Cytophagales</taxon>
        <taxon>Hymenobacteraceae</taxon>
        <taxon>Pontibacter</taxon>
    </lineage>
</organism>
<sequence>MHSNPAIQKDRKGFCLYKPDRLVLGVSAICTSLVNASENGEAAIDGYKKSPLSKICLKKTNLKDPETAVIYHINT</sequence>
<dbReference type="Proteomes" id="UP001500552">
    <property type="component" value="Unassembled WGS sequence"/>
</dbReference>
<comment type="caution">
    <text evidence="1">The sequence shown here is derived from an EMBL/GenBank/DDBJ whole genome shotgun (WGS) entry which is preliminary data.</text>
</comment>
<evidence type="ECO:0000313" key="1">
    <source>
        <dbReference type="EMBL" id="GAA4424903.1"/>
    </source>
</evidence>
<accession>A0ABP8LAW2</accession>
<gene>
    <name evidence="1" type="ORF">GCM10023188_05270</name>
</gene>
<keyword evidence="2" id="KW-1185">Reference proteome</keyword>
<name>A0ABP8LAW2_9BACT</name>
<dbReference type="EMBL" id="BAABHC010000002">
    <property type="protein sequence ID" value="GAA4424903.1"/>
    <property type="molecule type" value="Genomic_DNA"/>
</dbReference>
<evidence type="ECO:0000313" key="2">
    <source>
        <dbReference type="Proteomes" id="UP001500552"/>
    </source>
</evidence>
<protein>
    <submittedName>
        <fullName evidence="1">Uncharacterized protein</fullName>
    </submittedName>
</protein>